<dbReference type="Pfam" id="PF23598">
    <property type="entry name" value="LRR_14"/>
    <property type="match status" value="2"/>
</dbReference>
<dbReference type="GO" id="GO:0014069">
    <property type="term" value="C:postsynaptic density"/>
    <property type="evidence" value="ECO:0007669"/>
    <property type="project" value="TreeGrafter"/>
</dbReference>
<organism evidence="5">
    <name type="scientific">Aceria tosichella</name>
    <name type="common">wheat curl mite</name>
    <dbReference type="NCBI Taxonomy" id="561515"/>
    <lineage>
        <taxon>Eukaryota</taxon>
        <taxon>Metazoa</taxon>
        <taxon>Ecdysozoa</taxon>
        <taxon>Arthropoda</taxon>
        <taxon>Chelicerata</taxon>
        <taxon>Arachnida</taxon>
        <taxon>Acari</taxon>
        <taxon>Acariformes</taxon>
        <taxon>Trombidiformes</taxon>
        <taxon>Prostigmata</taxon>
        <taxon>Eupodina</taxon>
        <taxon>Eriophyoidea</taxon>
        <taxon>Eriophyidae</taxon>
        <taxon>Eriophyinae</taxon>
        <taxon>Aceriini</taxon>
        <taxon>Aceria</taxon>
    </lineage>
</organism>
<dbReference type="PANTHER" id="PTHR23119">
    <property type="entry name" value="DISCS LARGE"/>
    <property type="match status" value="1"/>
</dbReference>
<feature type="region of interest" description="Disordered" evidence="3">
    <location>
        <begin position="945"/>
        <end position="1030"/>
    </location>
</feature>
<reference evidence="5" key="1">
    <citation type="submission" date="2018-10" db="EMBL/GenBank/DDBJ databases">
        <title>Transcriptome assembly of Aceria tosichella (Wheat curl mite) Type 2.</title>
        <authorList>
            <person name="Scully E.D."/>
            <person name="Geib S.M."/>
            <person name="Palmer N.A."/>
            <person name="Gupta A.K."/>
            <person name="Sarath G."/>
            <person name="Tatineni S."/>
        </authorList>
    </citation>
    <scope>NUCLEOTIDE SEQUENCE</scope>
    <source>
        <strain evidence="5">LincolnNE</strain>
    </source>
</reference>
<keyword evidence="2" id="KW-0677">Repeat</keyword>
<dbReference type="Gene3D" id="2.30.42.10">
    <property type="match status" value="2"/>
</dbReference>
<dbReference type="GO" id="GO:0098968">
    <property type="term" value="P:neurotransmitter receptor transport postsynaptic membrane to endosome"/>
    <property type="evidence" value="ECO:0007669"/>
    <property type="project" value="TreeGrafter"/>
</dbReference>
<dbReference type="InterPro" id="IPR001611">
    <property type="entry name" value="Leu-rich_rpt"/>
</dbReference>
<evidence type="ECO:0000256" key="3">
    <source>
        <dbReference type="SAM" id="MobiDB-lite"/>
    </source>
</evidence>
<dbReference type="SMART" id="SM00364">
    <property type="entry name" value="LRR_BAC"/>
    <property type="match status" value="9"/>
</dbReference>
<dbReference type="GO" id="GO:0098887">
    <property type="term" value="P:neurotransmitter receptor transport, endosome to postsynaptic membrane"/>
    <property type="evidence" value="ECO:0007669"/>
    <property type="project" value="TreeGrafter"/>
</dbReference>
<evidence type="ECO:0000256" key="2">
    <source>
        <dbReference type="ARBA" id="ARBA00022737"/>
    </source>
</evidence>
<dbReference type="GO" id="GO:0016323">
    <property type="term" value="C:basolateral plasma membrane"/>
    <property type="evidence" value="ECO:0007669"/>
    <property type="project" value="TreeGrafter"/>
</dbReference>
<feature type="compositionally biased region" description="Basic and acidic residues" evidence="3">
    <location>
        <begin position="568"/>
        <end position="583"/>
    </location>
</feature>
<feature type="domain" description="PDZ" evidence="4">
    <location>
        <begin position="618"/>
        <end position="696"/>
    </location>
</feature>
<feature type="compositionally biased region" description="Low complexity" evidence="3">
    <location>
        <begin position="1010"/>
        <end position="1024"/>
    </location>
</feature>
<dbReference type="AlphaFoldDB" id="A0A6G1SEH5"/>
<feature type="region of interest" description="Disordered" evidence="3">
    <location>
        <begin position="568"/>
        <end position="606"/>
    </location>
</feature>
<feature type="domain" description="PDZ" evidence="4">
    <location>
        <begin position="811"/>
        <end position="900"/>
    </location>
</feature>
<feature type="compositionally biased region" description="Polar residues" evidence="3">
    <location>
        <begin position="544"/>
        <end position="556"/>
    </location>
</feature>
<dbReference type="SMART" id="SM00228">
    <property type="entry name" value="PDZ"/>
    <property type="match status" value="2"/>
</dbReference>
<dbReference type="GO" id="GO:0045211">
    <property type="term" value="C:postsynaptic membrane"/>
    <property type="evidence" value="ECO:0007669"/>
    <property type="project" value="TreeGrafter"/>
</dbReference>
<dbReference type="GO" id="GO:0043113">
    <property type="term" value="P:receptor clustering"/>
    <property type="evidence" value="ECO:0007669"/>
    <property type="project" value="TreeGrafter"/>
</dbReference>
<gene>
    <name evidence="5" type="primary">scrib</name>
    <name evidence="5" type="ORF">g.11328</name>
</gene>
<dbReference type="SMART" id="SM00369">
    <property type="entry name" value="LRR_TYP"/>
    <property type="match status" value="12"/>
</dbReference>
<dbReference type="InterPro" id="IPR032675">
    <property type="entry name" value="LRR_dom_sf"/>
</dbReference>
<evidence type="ECO:0000256" key="1">
    <source>
        <dbReference type="ARBA" id="ARBA00022614"/>
    </source>
</evidence>
<dbReference type="GO" id="GO:0045197">
    <property type="term" value="P:establishment or maintenance of epithelial cell apical/basal polarity"/>
    <property type="evidence" value="ECO:0007669"/>
    <property type="project" value="TreeGrafter"/>
</dbReference>
<dbReference type="PROSITE" id="PS50106">
    <property type="entry name" value="PDZ"/>
    <property type="match status" value="2"/>
</dbReference>
<feature type="region of interest" description="Disordered" evidence="3">
    <location>
        <begin position="537"/>
        <end position="556"/>
    </location>
</feature>
<dbReference type="EMBL" id="GGYP01003796">
    <property type="protein sequence ID" value="MDE48567.1"/>
    <property type="molecule type" value="Transcribed_RNA"/>
</dbReference>
<evidence type="ECO:0000259" key="4">
    <source>
        <dbReference type="PROSITE" id="PS50106"/>
    </source>
</evidence>
<dbReference type="InterPro" id="IPR050614">
    <property type="entry name" value="Synaptic_Scaffolding_LAP-MAGUK"/>
</dbReference>
<dbReference type="InterPro" id="IPR003591">
    <property type="entry name" value="Leu-rich_rpt_typical-subtyp"/>
</dbReference>
<dbReference type="InterPro" id="IPR055414">
    <property type="entry name" value="LRR_R13L4/SHOC2-like"/>
</dbReference>
<dbReference type="SUPFAM" id="SSF52058">
    <property type="entry name" value="L domain-like"/>
    <property type="match status" value="2"/>
</dbReference>
<keyword evidence="1" id="KW-0433">Leucine-rich repeat</keyword>
<dbReference type="Pfam" id="PF00595">
    <property type="entry name" value="PDZ"/>
    <property type="match status" value="2"/>
</dbReference>
<feature type="compositionally biased region" description="Polar residues" evidence="3">
    <location>
        <begin position="584"/>
        <end position="601"/>
    </location>
</feature>
<evidence type="ECO:0000313" key="5">
    <source>
        <dbReference type="EMBL" id="MDE48567.1"/>
    </source>
</evidence>
<dbReference type="GO" id="GO:0019901">
    <property type="term" value="F:protein kinase binding"/>
    <property type="evidence" value="ECO:0007669"/>
    <property type="project" value="TreeGrafter"/>
</dbReference>
<sequence>MKCISIFKCNPQIEVIDKSHCSLEDVPNFQNYSRSLEELFLDANKLITLNDNVFKLTKLRRFSFSDNAIQDIPPDIAKLVNLVELDGSRNKIQAIPEQIKFLRGLQICDFSANTIEYLPPGLVQLKNLTCLTLNYCILKCLPDDFGLLKSLEALELRENELESLPPSISGLENLRKLDVGRNLISQLPDDIGRLTKLEYLLVDGNRLDSVPAKIGRLENLQCLDLGQQEFGLKSLPDAISGLVNLTDLHLSENHLHSLPDGIKNLKNLTIFKADNNYLTELNPNIGGCVSLQELVLTSNQISKLPSSIGYLTDLRSLNVDGNLLRELPNQIGNLRSMGILSLRDNFLTHLPNEIGNLELIKVMDLSGNRLEYLPVSITNLNLKALWLSKNQAQPLPKLQIDELSQGTKVLTCYLLPQQNEDSDGSMLEHNDQQVEQENFTGTRQAAVSFDTAAVDDVDLDGDANFVRHDTPHPRELKARHQKLLSNTGKVVEMKGHDNASFVLTDNSNMLNNNNRDYDSRQPQITRPAYQHYDYDSNGLPEIDTTAQTRPQAGHVQTTSKLFEAFRQKSSDYPAKYDRDDSREPNLSSHENGYNSKNQATDSLRKLGDDPSLQWQVMDILVRRADHHKPGLGLSIAGGKDTPPFKDNDEGIFVSKVTRGGPAEAAGVKMGDKILAVNDHLFYEGITHQKAVEIFKKIRPDFREFSIRILRDPNDEFIDDRQEDGDGASLRGETAMNNNDRIVDKSFNQSTFTRTYTVPIKSDSNGPPNSVNNLKQFLMKDNQDKTTKPNASTLPPGMSLTDGAVSRNNIIYTTLVKDYKHDLGLVFENRNDDNDSKSTWSNIVISDIKPNSIASRDGKLQVDDRLLSINGADVTGIDLDRIMLMLAGTDRFIRIVVSRGDSDDPLGVALRNMPTRPSLGSWFSSTSNMSHRPSLIESYQRPTFGSVSSLQKQGSVKYSPEGAQQLTGGAKPQKPPKPAHLTSKDLEESGDQAEDNPIARPRNRGTGSVLSSSMSQQEQSNNQMSDAEKRAAWRRDRLKSIEDDVEMAKLLAEVQRRRREDIAVATTGSRDDK</sequence>
<protein>
    <submittedName>
        <fullName evidence="5">Protein lap4</fullName>
    </submittedName>
</protein>
<dbReference type="SUPFAM" id="SSF50156">
    <property type="entry name" value="PDZ domain-like"/>
    <property type="match status" value="2"/>
</dbReference>
<dbReference type="PROSITE" id="PS51450">
    <property type="entry name" value="LRR"/>
    <property type="match status" value="3"/>
</dbReference>
<accession>A0A6G1SEH5</accession>
<feature type="compositionally biased region" description="Polar residues" evidence="3">
    <location>
        <begin position="945"/>
        <end position="966"/>
    </location>
</feature>
<dbReference type="Gene3D" id="3.80.10.10">
    <property type="entry name" value="Ribonuclease Inhibitor"/>
    <property type="match status" value="2"/>
</dbReference>
<dbReference type="InterPro" id="IPR001478">
    <property type="entry name" value="PDZ"/>
</dbReference>
<dbReference type="GO" id="GO:0098609">
    <property type="term" value="P:cell-cell adhesion"/>
    <property type="evidence" value="ECO:0007669"/>
    <property type="project" value="TreeGrafter"/>
</dbReference>
<proteinExistence type="predicted"/>
<dbReference type="SMART" id="SM00365">
    <property type="entry name" value="LRR_SD22"/>
    <property type="match status" value="4"/>
</dbReference>
<dbReference type="GO" id="GO:0005912">
    <property type="term" value="C:adherens junction"/>
    <property type="evidence" value="ECO:0007669"/>
    <property type="project" value="TreeGrafter"/>
</dbReference>
<dbReference type="PANTHER" id="PTHR23119:SF44">
    <property type="entry name" value="PROTEIN LAP4"/>
    <property type="match status" value="1"/>
</dbReference>
<name>A0A6G1SEH5_9ACAR</name>
<dbReference type="InterPro" id="IPR036034">
    <property type="entry name" value="PDZ_sf"/>
</dbReference>